<dbReference type="UniPathway" id="UPA00080"/>
<evidence type="ECO:0000256" key="4">
    <source>
        <dbReference type="ARBA" id="ARBA00047628"/>
    </source>
</evidence>
<dbReference type="HAMAP" id="MF_00681">
    <property type="entry name" value="MfnB"/>
    <property type="match status" value="1"/>
</dbReference>
<gene>
    <name evidence="5" type="primary">mfnB</name>
    <name evidence="7" type="ordered locus">Mthe_0348</name>
</gene>
<dbReference type="NCBIfam" id="NF002575">
    <property type="entry name" value="PRK02227.1-3"/>
    <property type="match status" value="1"/>
</dbReference>
<dbReference type="EC" id="4.2.3.153" evidence="5"/>
<dbReference type="EMBL" id="CP000477">
    <property type="protein sequence ID" value="ABK14141.1"/>
    <property type="molecule type" value="Genomic_DNA"/>
</dbReference>
<organism evidence="7 8">
    <name type="scientific">Methanothrix thermoacetophila (strain DSM 6194 / JCM 14653 / NBRC 101360 / PT)</name>
    <name type="common">Methanosaeta thermophila</name>
    <dbReference type="NCBI Taxonomy" id="349307"/>
    <lineage>
        <taxon>Archaea</taxon>
        <taxon>Methanobacteriati</taxon>
        <taxon>Methanobacteriota</taxon>
        <taxon>Stenosarchaea group</taxon>
        <taxon>Methanomicrobia</taxon>
        <taxon>Methanotrichales</taxon>
        <taxon>Methanotrichaceae</taxon>
        <taxon>Methanothrix</taxon>
    </lineage>
</organism>
<feature type="active site" description="Proton acceptor" evidence="5 6">
    <location>
        <position position="87"/>
    </location>
</feature>
<dbReference type="KEGG" id="mtp:Mthe_0348"/>
<sequence>MNMRLLVSPMDLEEAVAALDGGADIIDVKNPREGSLGANFPWAIRSVVELVAGRTPVSATIGDLPFKPGTASLAALGAAVSGADYIKAGLLGVSEPEEAIELLRPIVRSVRDYDSRRKIVAAAYSDFRRAGSLPPLVLPEIAAECGADVVMVDTAIKDGRSTLEFMSVEELKHFVESAHDLGMEAALAGNLGVRDLEAIRAASPDILGVRGAVCGGDRNSRIRAELVRSLKDSL</sequence>
<comment type="similarity">
    <text evidence="5">Belongs to the MfnB family.</text>
</comment>
<keyword evidence="8" id="KW-1185">Reference proteome</keyword>
<name>A0B617_METTP</name>
<comment type="function">
    <text evidence="1 5">Catalyzes the formation of 4-(hydroxymethyl)-2-furancarboxaldehyde phosphate (4-HFC-P) from two molecules of glyceraldehyde-3-P (GA-3-P).</text>
</comment>
<evidence type="ECO:0000256" key="1">
    <source>
        <dbReference type="ARBA" id="ARBA00003810"/>
    </source>
</evidence>
<dbReference type="Pfam" id="PF04476">
    <property type="entry name" value="4HFCP_synth"/>
    <property type="match status" value="1"/>
</dbReference>
<dbReference type="PIRSF" id="PIRSF015957">
    <property type="entry name" value="UCP015957"/>
    <property type="match status" value="1"/>
</dbReference>
<evidence type="ECO:0000256" key="6">
    <source>
        <dbReference type="PIRSR" id="PIRSR015957-1"/>
    </source>
</evidence>
<accession>A0B617</accession>
<keyword evidence="2 5" id="KW-0456">Lyase</keyword>
<evidence type="ECO:0000256" key="3">
    <source>
        <dbReference type="ARBA" id="ARBA00023270"/>
    </source>
</evidence>
<evidence type="ECO:0000256" key="5">
    <source>
        <dbReference type="HAMAP-Rule" id="MF_00681"/>
    </source>
</evidence>
<reference evidence="7 8" key="1">
    <citation type="submission" date="2006-10" db="EMBL/GenBank/DDBJ databases">
        <title>Complete sequence of Methanosaeta thermophila PT.</title>
        <authorList>
            <consortium name="US DOE Joint Genome Institute"/>
            <person name="Copeland A."/>
            <person name="Lucas S."/>
            <person name="Lapidus A."/>
            <person name="Barry K."/>
            <person name="Detter J.C."/>
            <person name="Glavina del Rio T."/>
            <person name="Hammon N."/>
            <person name="Israni S."/>
            <person name="Pitluck S."/>
            <person name="Chain P."/>
            <person name="Malfatti S."/>
            <person name="Shin M."/>
            <person name="Vergez L."/>
            <person name="Schmutz J."/>
            <person name="Larimer F."/>
            <person name="Land M."/>
            <person name="Hauser L."/>
            <person name="Kyrpides N."/>
            <person name="Kim E."/>
            <person name="Smith K.S."/>
            <person name="Ingram-Smith C."/>
            <person name="Richardson P."/>
        </authorList>
    </citation>
    <scope>NUCLEOTIDE SEQUENCE [LARGE SCALE GENOMIC DNA]</scope>
    <source>
        <strain evidence="8">DSM 6194 / JCM 14653 / NBRC 101360 / PT</strain>
    </source>
</reference>
<dbReference type="GO" id="GO:0016830">
    <property type="term" value="F:carbon-carbon lyase activity"/>
    <property type="evidence" value="ECO:0007669"/>
    <property type="project" value="UniProtKB-UniRule"/>
</dbReference>
<dbReference type="InterPro" id="IPR035081">
    <property type="entry name" value="4HFCP_synth_arc"/>
</dbReference>
<dbReference type="SUPFAM" id="SSF51569">
    <property type="entry name" value="Aldolase"/>
    <property type="match status" value="1"/>
</dbReference>
<evidence type="ECO:0000313" key="8">
    <source>
        <dbReference type="Proteomes" id="UP000000674"/>
    </source>
</evidence>
<comment type="pathway">
    <text evidence="5">Cofactor biosynthesis; methanofuran biosynthesis.</text>
</comment>
<keyword evidence="3 5" id="KW-0704">Schiff base</keyword>
<feature type="active site" description="Schiff-base intermediate with substrate" evidence="5 6">
    <location>
        <position position="29"/>
    </location>
</feature>
<evidence type="ECO:0000256" key="2">
    <source>
        <dbReference type="ARBA" id="ARBA00023239"/>
    </source>
</evidence>
<dbReference type="AlphaFoldDB" id="A0B617"/>
<protein>
    <recommendedName>
        <fullName evidence="5">(5-formylfuran-3-yl)methyl phosphate synthase</fullName>
        <ecNumber evidence="5">4.2.3.153</ecNumber>
    </recommendedName>
    <alternativeName>
        <fullName evidence="5">4-(hydroxymethyl)-2-furancarboxaldehyde-phosphate synthase</fullName>
        <shortName evidence="5">4-HFC-P synthase</shortName>
    </alternativeName>
</protein>
<proteinExistence type="inferred from homology"/>
<dbReference type="Proteomes" id="UP000000674">
    <property type="component" value="Chromosome"/>
</dbReference>
<dbReference type="InterPro" id="IPR007565">
    <property type="entry name" value="4HFCP_synth"/>
</dbReference>
<dbReference type="HOGENOM" id="CLU_068659_0_0_2"/>
<comment type="catalytic activity">
    <reaction evidence="4 5">
        <text>2 D-glyceraldehyde 3-phosphate = 4-(hydroxymethyl)-2-furancarboxaldehyde phosphate + phosphate + 2 H2O</text>
        <dbReference type="Rhea" id="RHEA:43536"/>
        <dbReference type="ChEBI" id="CHEBI:15377"/>
        <dbReference type="ChEBI" id="CHEBI:43474"/>
        <dbReference type="ChEBI" id="CHEBI:59776"/>
        <dbReference type="ChEBI" id="CHEBI:83407"/>
        <dbReference type="EC" id="4.2.3.153"/>
    </reaction>
</comment>
<evidence type="ECO:0000313" key="7">
    <source>
        <dbReference type="EMBL" id="ABK14141.1"/>
    </source>
</evidence>
<dbReference type="STRING" id="349307.Mthe_0348"/>
<dbReference type="GO" id="GO:2001120">
    <property type="term" value="P:methanofuran biosynthetic process"/>
    <property type="evidence" value="ECO:0007669"/>
    <property type="project" value="UniProtKB-UniRule"/>
</dbReference>